<evidence type="ECO:0000313" key="2">
    <source>
        <dbReference type="Proteomes" id="UP000509658"/>
    </source>
</evidence>
<proteinExistence type="predicted"/>
<reference evidence="1 2" key="1">
    <citation type="submission" date="2020-05" db="EMBL/GenBank/DDBJ databases">
        <title>Horizontal transmission and recombination maintain forever young bacterial symbiont genomes.</title>
        <authorList>
            <person name="Russell S.L."/>
            <person name="Pepper-Tunick E."/>
            <person name="Svedberg J."/>
            <person name="Byrne A."/>
            <person name="Ruelas Castillo J."/>
            <person name="Vollmers C."/>
            <person name="Beinart R.A."/>
            <person name="Corbett-Detig R."/>
        </authorList>
    </citation>
    <scope>NUCLEOTIDE SEQUENCE [LARGE SCALE GENOMIC DNA]</scope>
    <source>
        <strain evidence="1">Santa_Monica_outfall</strain>
    </source>
</reference>
<name>A0A6N0HSW7_9GAMM</name>
<dbReference type="AlphaFoldDB" id="A0A6N0HSW7"/>
<accession>A0A6N0HSW7</accession>
<evidence type="ECO:0000313" key="1">
    <source>
        <dbReference type="EMBL" id="QKQ25454.1"/>
    </source>
</evidence>
<dbReference type="InterPro" id="IPR043129">
    <property type="entry name" value="ATPase_NBD"/>
</dbReference>
<dbReference type="EMBL" id="CP054491">
    <property type="protein sequence ID" value="QKQ25454.1"/>
    <property type="molecule type" value="Genomic_DNA"/>
</dbReference>
<keyword evidence="2" id="KW-1185">Reference proteome</keyword>
<gene>
    <name evidence="1" type="ORF">HUE57_03430</name>
</gene>
<sequence>MGVGLIPFFGKRKRGDQMVGVAFLRAGIAVARVVRSRSQPPRLTLCDFRACEAHEYGAVLEELVKAHRLKGLPCVAVMEQGSYQLLQMEAPDVPDSELRSALRWSIRDLIDFHIDDAVLDVFDLPADAQRGGSNMMNTVVARSSLIKERVEKIESSGLDIHAIDIPELALRNITSMLPEDGAGVALLAMEHDQEQILITRQKLLYLARNLDVPLLVEDLADSGDEFISAEQQQLLDTLILEIQRSQDYYERSLTAMESEAKAVSPR</sequence>
<dbReference type="Gene3D" id="3.30.1490.300">
    <property type="match status" value="1"/>
</dbReference>
<dbReference type="KEGG" id="rev:HUE57_03430"/>
<protein>
    <submittedName>
        <fullName evidence="1">Uncharacterized protein</fullName>
    </submittedName>
</protein>
<organism evidence="1 2">
    <name type="scientific">Candidatus Reidiella endopervernicosa</name>
    <dbReference type="NCBI Taxonomy" id="2738883"/>
    <lineage>
        <taxon>Bacteria</taxon>
        <taxon>Pseudomonadati</taxon>
        <taxon>Pseudomonadota</taxon>
        <taxon>Gammaproteobacteria</taxon>
        <taxon>Candidatus Reidiella</taxon>
    </lineage>
</organism>
<dbReference type="SUPFAM" id="SSF53067">
    <property type="entry name" value="Actin-like ATPase domain"/>
    <property type="match status" value="1"/>
</dbReference>
<dbReference type="RefSeq" id="WP_174672714.1">
    <property type="nucleotide sequence ID" value="NZ_CP054491.1"/>
</dbReference>
<dbReference type="Proteomes" id="UP000509658">
    <property type="component" value="Chromosome"/>
</dbReference>